<dbReference type="InterPro" id="IPR019613">
    <property type="entry name" value="DUF4198"/>
</dbReference>
<dbReference type="Proteomes" id="UP000316598">
    <property type="component" value="Unassembled WGS sequence"/>
</dbReference>
<accession>A0A5C5WMA8</accession>
<proteinExistence type="predicted"/>
<dbReference type="Pfam" id="PF10670">
    <property type="entry name" value="DUF4198"/>
    <property type="match status" value="1"/>
</dbReference>
<dbReference type="EMBL" id="SJPI01000002">
    <property type="protein sequence ID" value="TWT51143.1"/>
    <property type="molecule type" value="Genomic_DNA"/>
</dbReference>
<keyword evidence="2" id="KW-0472">Membrane</keyword>
<feature type="signal peptide" evidence="1">
    <location>
        <begin position="1"/>
        <end position="21"/>
    </location>
</feature>
<keyword evidence="1" id="KW-0732">Signal</keyword>
<protein>
    <submittedName>
        <fullName evidence="2">Nickel uptake substrate-specific transmembrane region</fullName>
    </submittedName>
</protein>
<comment type="caution">
    <text evidence="2">The sequence shown here is derived from an EMBL/GenBank/DDBJ whole genome shotgun (WGS) entry which is preliminary data.</text>
</comment>
<name>A0A5C5WMA8_9BACT</name>
<sequence precursor="true">MTRFLLSMLMVALVLPSTTFAHKVWLRPSQTVFSGNDPWVTFDAAVSNDLFYFNHFPLQLNGLQITAPDGSNAEAQNSSVGKYRSVFDLSLAQQGTYRVAIVNRGVFAGYEVNGQRKRWRGKPEDMASSIPEDASNVKVTESIGRVETFVTNGAPSSEALKPTGEGVELIPVTHPNDLYSGEKATFRFVVNGKPTEGLEITIIQGGTRYRNSQEETHVTTDANGEVSVTMSEPGMYWVETSTADENASIPEAQSRRLSYTATLEVLPQ</sequence>
<reference evidence="2 3" key="1">
    <citation type="submission" date="2019-02" db="EMBL/GenBank/DDBJ databases">
        <title>Deep-cultivation of Planctomycetes and their phenomic and genomic characterization uncovers novel biology.</title>
        <authorList>
            <person name="Wiegand S."/>
            <person name="Jogler M."/>
            <person name="Boedeker C."/>
            <person name="Pinto D."/>
            <person name="Vollmers J."/>
            <person name="Rivas-Marin E."/>
            <person name="Kohn T."/>
            <person name="Peeters S.H."/>
            <person name="Heuer A."/>
            <person name="Rast P."/>
            <person name="Oberbeckmann S."/>
            <person name="Bunk B."/>
            <person name="Jeske O."/>
            <person name="Meyerdierks A."/>
            <person name="Storesund J.E."/>
            <person name="Kallscheuer N."/>
            <person name="Luecker S."/>
            <person name="Lage O.M."/>
            <person name="Pohl T."/>
            <person name="Merkel B.J."/>
            <person name="Hornburger P."/>
            <person name="Mueller R.-W."/>
            <person name="Bruemmer F."/>
            <person name="Labrenz M."/>
            <person name="Spormann A.M."/>
            <person name="Op Den Camp H."/>
            <person name="Overmann J."/>
            <person name="Amann R."/>
            <person name="Jetten M.S.M."/>
            <person name="Mascher T."/>
            <person name="Medema M.H."/>
            <person name="Devos D.P."/>
            <person name="Kaster A.-K."/>
            <person name="Ovreas L."/>
            <person name="Rohde M."/>
            <person name="Galperin M.Y."/>
            <person name="Jogler C."/>
        </authorList>
    </citation>
    <scope>NUCLEOTIDE SEQUENCE [LARGE SCALE GENOMIC DNA]</scope>
    <source>
        <strain evidence="2 3">Pla22</strain>
    </source>
</reference>
<dbReference type="OrthoDB" id="5943at2"/>
<feature type="chain" id="PRO_5022710587" evidence="1">
    <location>
        <begin position="22"/>
        <end position="268"/>
    </location>
</feature>
<gene>
    <name evidence="2" type="ORF">Pla22_39200</name>
</gene>
<organism evidence="2 3">
    <name type="scientific">Rubripirellula amarantea</name>
    <dbReference type="NCBI Taxonomy" id="2527999"/>
    <lineage>
        <taxon>Bacteria</taxon>
        <taxon>Pseudomonadati</taxon>
        <taxon>Planctomycetota</taxon>
        <taxon>Planctomycetia</taxon>
        <taxon>Pirellulales</taxon>
        <taxon>Pirellulaceae</taxon>
        <taxon>Rubripirellula</taxon>
    </lineage>
</organism>
<dbReference type="RefSeq" id="WP_146516243.1">
    <property type="nucleotide sequence ID" value="NZ_SJPI01000002.1"/>
</dbReference>
<evidence type="ECO:0000313" key="3">
    <source>
        <dbReference type="Proteomes" id="UP000316598"/>
    </source>
</evidence>
<dbReference type="AlphaFoldDB" id="A0A5C5WMA8"/>
<keyword evidence="2" id="KW-0812">Transmembrane</keyword>
<evidence type="ECO:0000313" key="2">
    <source>
        <dbReference type="EMBL" id="TWT51143.1"/>
    </source>
</evidence>
<evidence type="ECO:0000256" key="1">
    <source>
        <dbReference type="SAM" id="SignalP"/>
    </source>
</evidence>
<keyword evidence="3" id="KW-1185">Reference proteome</keyword>